<evidence type="ECO:0000313" key="1">
    <source>
        <dbReference type="EMBL" id="GLR71602.1"/>
    </source>
</evidence>
<dbReference type="Pfam" id="PF17963">
    <property type="entry name" value="Big_9"/>
    <property type="match status" value="4"/>
</dbReference>
<dbReference type="SUPFAM" id="SSF63829">
    <property type="entry name" value="Calcium-dependent phosphotriesterase"/>
    <property type="match status" value="1"/>
</dbReference>
<dbReference type="InterPro" id="IPR013783">
    <property type="entry name" value="Ig-like_fold"/>
</dbReference>
<dbReference type="Gene3D" id="2.60.40.10">
    <property type="entry name" value="Immunoglobulins"/>
    <property type="match status" value="1"/>
</dbReference>
<protein>
    <recommendedName>
        <fullName evidence="3">Cadherin domain-containing protein</fullName>
    </recommendedName>
</protein>
<dbReference type="Gene3D" id="2.60.40.2810">
    <property type="match status" value="1"/>
</dbReference>
<evidence type="ECO:0000313" key="2">
    <source>
        <dbReference type="Proteomes" id="UP001156601"/>
    </source>
</evidence>
<reference evidence="1" key="1">
    <citation type="journal article" date="2014" name="Int. J. Syst. Evol. Microbiol.">
        <title>Complete genome sequence of Corynebacterium casei LMG S-19264T (=DSM 44701T), isolated from a smear-ripened cheese.</title>
        <authorList>
            <consortium name="US DOE Joint Genome Institute (JGI-PGF)"/>
            <person name="Walter F."/>
            <person name="Albersmeier A."/>
            <person name="Kalinowski J."/>
            <person name="Ruckert C."/>
        </authorList>
    </citation>
    <scope>NUCLEOTIDE SEQUENCE</scope>
    <source>
        <strain evidence="1">NBRC 110023</strain>
    </source>
</reference>
<dbReference type="GO" id="GO:0005509">
    <property type="term" value="F:calcium ion binding"/>
    <property type="evidence" value="ECO:0007669"/>
    <property type="project" value="InterPro"/>
</dbReference>
<name>A0AA37SYL4_9ALTE</name>
<dbReference type="NCBIfam" id="NF012211">
    <property type="entry name" value="tand_rpt_95"/>
    <property type="match status" value="4"/>
</dbReference>
<keyword evidence="2" id="KW-1185">Reference proteome</keyword>
<reference evidence="1" key="2">
    <citation type="submission" date="2023-01" db="EMBL/GenBank/DDBJ databases">
        <title>Draft genome sequence of Agaribacter marinus strain NBRC 110023.</title>
        <authorList>
            <person name="Sun Q."/>
            <person name="Mori K."/>
        </authorList>
    </citation>
    <scope>NUCLEOTIDE SEQUENCE</scope>
    <source>
        <strain evidence="1">NBRC 110023</strain>
    </source>
</reference>
<evidence type="ECO:0008006" key="3">
    <source>
        <dbReference type="Google" id="ProtNLM"/>
    </source>
</evidence>
<dbReference type="SUPFAM" id="SSF49313">
    <property type="entry name" value="Cadherin-like"/>
    <property type="match status" value="1"/>
</dbReference>
<dbReference type="EMBL" id="BSOT01000006">
    <property type="protein sequence ID" value="GLR71602.1"/>
    <property type="molecule type" value="Genomic_DNA"/>
</dbReference>
<sequence length="1071" mass="116970">MLRFTAYTTRLLLYTALLFSIHVTGTTKPVSLVLEQQFGSDPYNQVAYNNGIFAVTGLNGAGAGAPFNNSRVVDILNFDGSEFTPSFQYEFFHINNASVENVLDVSFFNGYWLFLIDTNQGLYLVNATIQQETLTIISENSLDSLPGNPTIVAGNNNNVYVADVAHTGSMSIHHFNVSEAGQIGDVSVKSVGITPNNFFTDNRFSISFDNNVFFIVLNQETTPATLFTLPVDEQGIPLDATEIAFDEATERYVGSLVKENLWFLGSSGDGLQVLEISNNNDQVSLIYQSDNNFSYTNFERSDSLLFAISTFGSIHVYQINNDNQMSFHSSFDTDGFLRDSLLIDDLLVVSKDFEGIEAISVENSTDLSSASAFSQSGEVTDFDIQDSVLVTSSLNHSVHFWTLGSDQSNSLDGRYTYRDIVAGVEFFDDDLLLFKAGSLERHTKADILAGVDNGIHLGSAGITGSNGEVITLSNGVLARTFDHFAFFTSSLTQVDRFELNNVTFSSIFYQPVFAEGNNLFVPTNIPNEVTIYDSSDLTQVTPVAVIERQSIVIGGVYKNGDLLFVPDFLNSVQPVVNLYNVSDASNPVLVNTIEIPHLSFFTHFNDFTVYINGNYLVVINGKGFVYDISNPNDPILIDENDRITSNGISFGENNRLFTVARGSGGFINQIQINLAPTHADVNLRTDEDTTVESTLLATDTENDEVSFAVFREPENGQLSIVDNLLTYMPNENFSGSDNGEIQVSDIHGGTSVFQVNIEIAAVNDVPIILSESIETAEDQSVSMTLEIDDVDDTIFTYMISSTSSLGITTISESGVLTYTPSENIFGTDSITVSVTDNSDAETTREIPISITAVNDAPEFTGDTEISVDEDNSFTLNLTAQDVEDDAVSYNVTNPPEGWSTVISNDVLEVTPQANDNGSFQLQIDINDGTDSTLQTITINVNPINDAPFISNDTISLSVTQDRSVSSSVNFEDIDDGDELTLNVATQPTSGQVTLSQNGQFQYTPNSGATGTDSFVIEASDQDGEVTQASVTVIINERSTVNTSDSRSGGALQFWQMWLLCLLLIRKYTYRV</sequence>
<accession>A0AA37SYL4</accession>
<dbReference type="GO" id="GO:0016020">
    <property type="term" value="C:membrane"/>
    <property type="evidence" value="ECO:0007669"/>
    <property type="project" value="InterPro"/>
</dbReference>
<gene>
    <name evidence="1" type="ORF">GCM10007852_25100</name>
</gene>
<dbReference type="InterPro" id="IPR010221">
    <property type="entry name" value="VCBS_dom"/>
</dbReference>
<dbReference type="RefSeq" id="WP_284217948.1">
    <property type="nucleotide sequence ID" value="NZ_BSOT01000006.1"/>
</dbReference>
<dbReference type="Proteomes" id="UP001156601">
    <property type="component" value="Unassembled WGS sequence"/>
</dbReference>
<dbReference type="AlphaFoldDB" id="A0AA37SYL4"/>
<organism evidence="1 2">
    <name type="scientific">Agaribacter marinus</name>
    <dbReference type="NCBI Taxonomy" id="1431249"/>
    <lineage>
        <taxon>Bacteria</taxon>
        <taxon>Pseudomonadati</taxon>
        <taxon>Pseudomonadota</taxon>
        <taxon>Gammaproteobacteria</taxon>
        <taxon>Alteromonadales</taxon>
        <taxon>Alteromonadaceae</taxon>
        <taxon>Agaribacter</taxon>
    </lineage>
</organism>
<dbReference type="NCBIfam" id="TIGR01965">
    <property type="entry name" value="VCBS_repeat"/>
    <property type="match status" value="1"/>
</dbReference>
<dbReference type="InterPro" id="IPR015919">
    <property type="entry name" value="Cadherin-like_sf"/>
</dbReference>
<proteinExistence type="predicted"/>
<comment type="caution">
    <text evidence="1">The sequence shown here is derived from an EMBL/GenBank/DDBJ whole genome shotgun (WGS) entry which is preliminary data.</text>
</comment>
<dbReference type="Gene3D" id="2.60.40.3440">
    <property type="match status" value="2"/>
</dbReference>